<evidence type="ECO:0000259" key="12">
    <source>
        <dbReference type="PROSITE" id="PS51379"/>
    </source>
</evidence>
<dbReference type="Gene3D" id="3.30.70.20">
    <property type="match status" value="1"/>
</dbReference>
<evidence type="ECO:0000256" key="2">
    <source>
        <dbReference type="ARBA" id="ARBA00022475"/>
    </source>
</evidence>
<dbReference type="KEGG" id="usu:LVJ78_10785"/>
<dbReference type="GO" id="GO:0046872">
    <property type="term" value="F:metal ion binding"/>
    <property type="evidence" value="ECO:0007669"/>
    <property type="project" value="UniProtKB-KW"/>
</dbReference>
<dbReference type="AlphaFoldDB" id="A0AAE9GUD0"/>
<dbReference type="Pfam" id="PF04060">
    <property type="entry name" value="FeS"/>
    <property type="match status" value="1"/>
</dbReference>
<dbReference type="NCBIfam" id="TIGR01944">
    <property type="entry name" value="rnfB"/>
    <property type="match status" value="1"/>
</dbReference>
<reference evidence="14 16" key="1">
    <citation type="submission" date="2019-03" db="EMBL/GenBank/DDBJ databases">
        <title>Genomic Encyclopedia of Type Strains, Phase IV (KMG-IV): sequencing the most valuable type-strain genomes for metagenomic binning, comparative biology and taxonomic classification.</title>
        <authorList>
            <person name="Goeker M."/>
        </authorList>
    </citation>
    <scope>NUCLEOTIDE SEQUENCE [LARGE SCALE GENOMIC DNA]</scope>
    <source>
        <strain evidence="14 16">DSM 17474</strain>
    </source>
</reference>
<proteinExistence type="predicted"/>
<organism evidence="15 17">
    <name type="scientific">Uruburuella suis</name>
    <dbReference type="NCBI Taxonomy" id="252130"/>
    <lineage>
        <taxon>Bacteria</taxon>
        <taxon>Pseudomonadati</taxon>
        <taxon>Pseudomonadota</taxon>
        <taxon>Betaproteobacteria</taxon>
        <taxon>Neisseriales</taxon>
        <taxon>Neisseriaceae</taxon>
        <taxon>Uruburuella</taxon>
    </lineage>
</organism>
<evidence type="ECO:0000313" key="17">
    <source>
        <dbReference type="Proteomes" id="UP000829756"/>
    </source>
</evidence>
<keyword evidence="2" id="KW-1003">Cell membrane</keyword>
<feature type="domain" description="4Fe-4S" evidence="13">
    <location>
        <begin position="1"/>
        <end position="59"/>
    </location>
</feature>
<protein>
    <submittedName>
        <fullName evidence="14">Electron transport complex protein RnfB</fullName>
    </submittedName>
    <submittedName>
        <fullName evidence="15">RnfABCDGE type electron transport complex subunit B</fullName>
    </submittedName>
</protein>
<keyword evidence="9" id="KW-0408">Iron</keyword>
<evidence type="ECO:0000256" key="5">
    <source>
        <dbReference type="ARBA" id="ARBA00022723"/>
    </source>
</evidence>
<dbReference type="InterPro" id="IPR050294">
    <property type="entry name" value="RnfB_subfamily"/>
</dbReference>
<sequence>MTATAEQIDRLLPQTQCRECGYSGCLPYARALAEGSAAVNLCAPGGVEVMHDLARLLAQAPLPPAHTQPTALAWIDEAACIGCTACIRACPLDAIMGAAKQMHTVIAAECSGCGLCVAPCPVDCIHMQPLEADYLPQARFLSGRSEPRFAAAEHARHRYQWHTERKARDAAERKAYLAEREAATRQAAASAAPKAAFNPADLIAQAMSRAQTQQTRRSQTANRADWQAGQIEAAQARATYRRAQRDLQYGTEAEKAAALEWLRAYKAEQEAKSPPLEKPAKKAV</sequence>
<gene>
    <name evidence="14" type="ORF">EV680_11640</name>
    <name evidence="15" type="ORF">LVJ78_10785</name>
</gene>
<dbReference type="PANTHER" id="PTHR42859">
    <property type="entry name" value="OXIDOREDUCTASE"/>
    <property type="match status" value="1"/>
</dbReference>
<dbReference type="PROSITE" id="PS51379">
    <property type="entry name" value="4FE4S_FER_2"/>
    <property type="match status" value="2"/>
</dbReference>
<dbReference type="InterPro" id="IPR017896">
    <property type="entry name" value="4Fe4S_Fe-S-bd"/>
</dbReference>
<dbReference type="EMBL" id="CP091507">
    <property type="protein sequence ID" value="UOO79159.1"/>
    <property type="molecule type" value="Genomic_DNA"/>
</dbReference>
<evidence type="ECO:0000313" key="15">
    <source>
        <dbReference type="EMBL" id="UOO79159.1"/>
    </source>
</evidence>
<keyword evidence="3" id="KW-0004">4Fe-4S</keyword>
<keyword evidence="1" id="KW-0813">Transport</keyword>
<dbReference type="PROSITE" id="PS51656">
    <property type="entry name" value="4FE4S"/>
    <property type="match status" value="1"/>
</dbReference>
<evidence type="ECO:0000256" key="4">
    <source>
        <dbReference type="ARBA" id="ARBA00022519"/>
    </source>
</evidence>
<keyword evidence="11" id="KW-0472">Membrane</keyword>
<feature type="domain" description="4Fe-4S ferredoxin-type" evidence="12">
    <location>
        <begin position="101"/>
        <end position="130"/>
    </location>
</feature>
<dbReference type="GO" id="GO:0051539">
    <property type="term" value="F:4 iron, 4 sulfur cluster binding"/>
    <property type="evidence" value="ECO:0007669"/>
    <property type="project" value="UniProtKB-KW"/>
</dbReference>
<reference evidence="15" key="3">
    <citation type="journal article" date="2022" name="Res Sq">
        <title>Evolution of multicellular longitudinally dividing oral cavity symbionts (Neisseriaceae).</title>
        <authorList>
            <person name="Nyongesa S."/>
            <person name="Weber P."/>
            <person name="Bernet E."/>
            <person name="Pullido F."/>
            <person name="Nieckarz M."/>
            <person name="Delaby M."/>
            <person name="Nieves C."/>
            <person name="Viehboeck T."/>
            <person name="Krause N."/>
            <person name="Rivera-Millot A."/>
            <person name="Nakamura A."/>
            <person name="Vischer N."/>
            <person name="VanNieuwenhze M."/>
            <person name="Brun Y."/>
            <person name="Cava F."/>
            <person name="Bulgheresi S."/>
            <person name="Veyrier F."/>
        </authorList>
    </citation>
    <scope>NUCLEOTIDE SEQUENCE</scope>
    <source>
        <strain evidence="15">1258/02</strain>
    </source>
</reference>
<keyword evidence="8" id="KW-0249">Electron transport</keyword>
<dbReference type="PANTHER" id="PTHR42859:SF3">
    <property type="entry name" value="ION-TRANSLOCATING OXIDOREDUCTASE COMPLEX SUBUNIT B"/>
    <property type="match status" value="1"/>
</dbReference>
<dbReference type="Pfam" id="PF14697">
    <property type="entry name" value="Fer4_21"/>
    <property type="match status" value="1"/>
</dbReference>
<dbReference type="InterPro" id="IPR010207">
    <property type="entry name" value="Elect_transpt_cplx_RnfB/RsxB"/>
</dbReference>
<keyword evidence="7" id="KW-1278">Translocase</keyword>
<dbReference type="RefSeq" id="WP_132954046.1">
    <property type="nucleotide sequence ID" value="NZ_CP091507.1"/>
</dbReference>
<evidence type="ECO:0000256" key="7">
    <source>
        <dbReference type="ARBA" id="ARBA00022967"/>
    </source>
</evidence>
<feature type="domain" description="4Fe-4S ferredoxin-type" evidence="12">
    <location>
        <begin position="71"/>
        <end position="100"/>
    </location>
</feature>
<evidence type="ECO:0000313" key="16">
    <source>
        <dbReference type="Proteomes" id="UP000294721"/>
    </source>
</evidence>
<evidence type="ECO:0000256" key="6">
    <source>
        <dbReference type="ARBA" id="ARBA00022737"/>
    </source>
</evidence>
<evidence type="ECO:0000256" key="1">
    <source>
        <dbReference type="ARBA" id="ARBA00022448"/>
    </source>
</evidence>
<evidence type="ECO:0000256" key="8">
    <source>
        <dbReference type="ARBA" id="ARBA00022982"/>
    </source>
</evidence>
<evidence type="ECO:0000256" key="9">
    <source>
        <dbReference type="ARBA" id="ARBA00023004"/>
    </source>
</evidence>
<dbReference type="InterPro" id="IPR007202">
    <property type="entry name" value="4Fe-4S_dom"/>
</dbReference>
<keyword evidence="10" id="KW-0411">Iron-sulfur</keyword>
<dbReference type="GO" id="GO:0009055">
    <property type="term" value="F:electron transfer activity"/>
    <property type="evidence" value="ECO:0007669"/>
    <property type="project" value="InterPro"/>
</dbReference>
<dbReference type="Proteomes" id="UP000829756">
    <property type="component" value="Chromosome"/>
</dbReference>
<evidence type="ECO:0000256" key="3">
    <source>
        <dbReference type="ARBA" id="ARBA00022485"/>
    </source>
</evidence>
<keyword evidence="4" id="KW-0997">Cell inner membrane</keyword>
<dbReference type="SUPFAM" id="SSF54862">
    <property type="entry name" value="4Fe-4S ferredoxins"/>
    <property type="match status" value="1"/>
</dbReference>
<dbReference type="PROSITE" id="PS00198">
    <property type="entry name" value="4FE4S_FER_1"/>
    <property type="match status" value="2"/>
</dbReference>
<evidence type="ECO:0000256" key="10">
    <source>
        <dbReference type="ARBA" id="ARBA00023014"/>
    </source>
</evidence>
<name>A0AAE9GUD0_9NEIS</name>
<evidence type="ECO:0000259" key="13">
    <source>
        <dbReference type="PROSITE" id="PS51656"/>
    </source>
</evidence>
<evidence type="ECO:0000313" key="14">
    <source>
        <dbReference type="EMBL" id="TCP05115.1"/>
    </source>
</evidence>
<dbReference type="InterPro" id="IPR017900">
    <property type="entry name" value="4Fe4S_Fe_S_CS"/>
</dbReference>
<dbReference type="EMBL" id="SLXE01000016">
    <property type="protein sequence ID" value="TCP05115.1"/>
    <property type="molecule type" value="Genomic_DNA"/>
</dbReference>
<dbReference type="Gene3D" id="1.10.15.40">
    <property type="entry name" value="Electron transport complex subunit B, putative Fe-S cluster"/>
    <property type="match status" value="1"/>
</dbReference>
<reference evidence="15" key="2">
    <citation type="submission" date="2021-12" db="EMBL/GenBank/DDBJ databases">
        <authorList>
            <person name="Veyrier F.J."/>
        </authorList>
    </citation>
    <scope>NUCLEOTIDE SEQUENCE</scope>
    <source>
        <strain evidence="15">1258/02</strain>
    </source>
</reference>
<dbReference type="Proteomes" id="UP000294721">
    <property type="component" value="Unassembled WGS sequence"/>
</dbReference>
<keyword evidence="5" id="KW-0479">Metal-binding</keyword>
<evidence type="ECO:0000256" key="11">
    <source>
        <dbReference type="ARBA" id="ARBA00023136"/>
    </source>
</evidence>
<accession>A0AAE9GUD0</accession>
<keyword evidence="6" id="KW-0677">Repeat</keyword>
<keyword evidence="16" id="KW-1185">Reference proteome</keyword>